<gene>
    <name evidence="2" type="ORF">VCR4J5_160009</name>
</gene>
<name>A0ABP1WR98_9VIBR</name>
<proteinExistence type="predicted"/>
<accession>A0ABP1WR98</accession>
<protein>
    <submittedName>
        <fullName evidence="2">Uncharacterized protein</fullName>
    </submittedName>
</protein>
<dbReference type="Proteomes" id="UP000049077">
    <property type="component" value="Unassembled WGS sequence"/>
</dbReference>
<evidence type="ECO:0000313" key="2">
    <source>
        <dbReference type="EMBL" id="CDT18111.1"/>
    </source>
</evidence>
<keyword evidence="3" id="KW-1185">Reference proteome</keyword>
<dbReference type="EMBL" id="CCJX01000068">
    <property type="protein sequence ID" value="CDT18111.1"/>
    <property type="molecule type" value="Genomic_DNA"/>
</dbReference>
<reference evidence="2 3" key="1">
    <citation type="submission" date="2014-06" db="EMBL/GenBank/DDBJ databases">
        <authorList>
            <person name="Le Roux F."/>
        </authorList>
    </citation>
    <scope>NUCLEOTIDE SEQUENCE [LARGE SCALE GENOMIC DNA]</scope>
    <source>
        <strain evidence="2 3">J5-4</strain>
    </source>
</reference>
<evidence type="ECO:0000256" key="1">
    <source>
        <dbReference type="SAM" id="MobiDB-lite"/>
    </source>
</evidence>
<sequence length="49" mass="5374">MLENESLLAEVELSSPPPQPPTKSNTDVTKNTVDPFISIILIYKSSSKN</sequence>
<comment type="caution">
    <text evidence="2">The sequence shown here is derived from an EMBL/GenBank/DDBJ whole genome shotgun (WGS) entry which is preliminary data.</text>
</comment>
<evidence type="ECO:0000313" key="3">
    <source>
        <dbReference type="Proteomes" id="UP000049077"/>
    </source>
</evidence>
<feature type="region of interest" description="Disordered" evidence="1">
    <location>
        <begin position="1"/>
        <end position="30"/>
    </location>
</feature>
<organism evidence="2 3">
    <name type="scientific">Vibrio crassostreae</name>
    <dbReference type="NCBI Taxonomy" id="246167"/>
    <lineage>
        <taxon>Bacteria</taxon>
        <taxon>Pseudomonadati</taxon>
        <taxon>Pseudomonadota</taxon>
        <taxon>Gammaproteobacteria</taxon>
        <taxon>Vibrionales</taxon>
        <taxon>Vibrionaceae</taxon>
        <taxon>Vibrio</taxon>
    </lineage>
</organism>